<dbReference type="HOGENOM" id="CLU_040416_0_0_10"/>
<feature type="active site" description="Proton acceptor" evidence="4">
    <location>
        <position position="76"/>
    </location>
</feature>
<dbReference type="EC" id="3.6.1.9" evidence="4"/>
<dbReference type="NCBIfam" id="TIGR00172">
    <property type="entry name" value="maf"/>
    <property type="match status" value="1"/>
</dbReference>
<dbReference type="GO" id="GO:0036218">
    <property type="term" value="F:dTTP diphosphatase activity"/>
    <property type="evidence" value="ECO:0007669"/>
    <property type="project" value="RHEA"/>
</dbReference>
<evidence type="ECO:0000313" key="5">
    <source>
        <dbReference type="EMBL" id="ADQ78703.1"/>
    </source>
</evidence>
<dbReference type="EMBL" id="CP002345">
    <property type="protein sequence ID" value="ADQ78703.1"/>
    <property type="molecule type" value="Genomic_DNA"/>
</dbReference>
<organism evidence="5 6">
    <name type="scientific">Paludibacter propionicigenes (strain DSM 17365 / JCM 13257 / WB4)</name>
    <dbReference type="NCBI Taxonomy" id="694427"/>
    <lineage>
        <taxon>Bacteria</taxon>
        <taxon>Pseudomonadati</taxon>
        <taxon>Bacteroidota</taxon>
        <taxon>Bacteroidia</taxon>
        <taxon>Bacteroidales</taxon>
        <taxon>Paludibacteraceae</taxon>
        <taxon>Paludibacter</taxon>
    </lineage>
</organism>
<dbReference type="RefSeq" id="WP_013444072.1">
    <property type="nucleotide sequence ID" value="NC_014734.1"/>
</dbReference>
<protein>
    <recommendedName>
        <fullName evidence="4">dTTP/UTP pyrophosphatase</fullName>
        <shortName evidence="4">dTTPase/UTPase</shortName>
        <ecNumber evidence="4">3.6.1.9</ecNumber>
    </recommendedName>
    <alternativeName>
        <fullName evidence="4">Nucleoside triphosphate pyrophosphatase</fullName>
    </alternativeName>
    <alternativeName>
        <fullName evidence="4">Nucleotide pyrophosphatase</fullName>
        <shortName evidence="4">Nucleotide PPase</shortName>
    </alternativeName>
</protein>
<comment type="cofactor">
    <cofactor evidence="1 4">
        <name>a divalent metal cation</name>
        <dbReference type="ChEBI" id="CHEBI:60240"/>
    </cofactor>
</comment>
<comment type="catalytic activity">
    <reaction evidence="4">
        <text>dTTP + H2O = dTMP + diphosphate + H(+)</text>
        <dbReference type="Rhea" id="RHEA:28534"/>
        <dbReference type="ChEBI" id="CHEBI:15377"/>
        <dbReference type="ChEBI" id="CHEBI:15378"/>
        <dbReference type="ChEBI" id="CHEBI:33019"/>
        <dbReference type="ChEBI" id="CHEBI:37568"/>
        <dbReference type="ChEBI" id="CHEBI:63528"/>
        <dbReference type="EC" id="3.6.1.9"/>
    </reaction>
</comment>
<dbReference type="PANTHER" id="PTHR43213">
    <property type="entry name" value="BIFUNCTIONAL DTTP/UTP PYROPHOSPHATASE/METHYLTRANSFERASE PROTEIN-RELATED"/>
    <property type="match status" value="1"/>
</dbReference>
<dbReference type="GO" id="GO:0009117">
    <property type="term" value="P:nucleotide metabolic process"/>
    <property type="evidence" value="ECO:0007669"/>
    <property type="project" value="UniProtKB-KW"/>
</dbReference>
<dbReference type="InterPro" id="IPR003697">
    <property type="entry name" value="Maf-like"/>
</dbReference>
<evidence type="ECO:0000256" key="2">
    <source>
        <dbReference type="ARBA" id="ARBA00022801"/>
    </source>
</evidence>
<dbReference type="GO" id="GO:0005737">
    <property type="term" value="C:cytoplasm"/>
    <property type="evidence" value="ECO:0007669"/>
    <property type="project" value="UniProtKB-SubCell"/>
</dbReference>
<dbReference type="eggNOG" id="COG0424">
    <property type="taxonomic scope" value="Bacteria"/>
</dbReference>
<feature type="site" description="Important for substrate specificity" evidence="4">
    <location>
        <position position="159"/>
    </location>
</feature>
<dbReference type="Gene3D" id="3.90.950.10">
    <property type="match status" value="1"/>
</dbReference>
<keyword evidence="2 4" id="KW-0378">Hydrolase</keyword>
<gene>
    <name evidence="5" type="ordered locus">Palpr_0544</name>
</gene>
<feature type="site" description="Important for substrate specificity" evidence="4">
    <location>
        <position position="18"/>
    </location>
</feature>
<reference key="1">
    <citation type="submission" date="2010-11" db="EMBL/GenBank/DDBJ databases">
        <title>The complete genome of Paludibacter propionicigenes DSM 17365.</title>
        <authorList>
            <consortium name="US DOE Joint Genome Institute (JGI-PGF)"/>
            <person name="Lucas S."/>
            <person name="Copeland A."/>
            <person name="Lapidus A."/>
            <person name="Bruce D."/>
            <person name="Goodwin L."/>
            <person name="Pitluck S."/>
            <person name="Kyrpides N."/>
            <person name="Mavromatis K."/>
            <person name="Ivanova N."/>
            <person name="Munk A.C."/>
            <person name="Brettin T."/>
            <person name="Detter J.C."/>
            <person name="Han C."/>
            <person name="Tapia R."/>
            <person name="Land M."/>
            <person name="Hauser L."/>
            <person name="Markowitz V."/>
            <person name="Cheng J.-F."/>
            <person name="Hugenholtz P."/>
            <person name="Woyke T."/>
            <person name="Wu D."/>
            <person name="Gronow S."/>
            <person name="Wellnitz S."/>
            <person name="Brambilla E."/>
            <person name="Klenk H.-P."/>
            <person name="Eisen J.A."/>
        </authorList>
    </citation>
    <scope>NUCLEOTIDE SEQUENCE</scope>
    <source>
        <strain>WB4</strain>
    </source>
</reference>
<dbReference type="AlphaFoldDB" id="E4T1V9"/>
<reference evidence="5 6" key="2">
    <citation type="journal article" date="2011" name="Stand. Genomic Sci.">
        <title>Complete genome sequence of Paludibacter propionicigenes type strain (WB4).</title>
        <authorList>
            <person name="Gronow S."/>
            <person name="Munk C."/>
            <person name="Lapidus A."/>
            <person name="Nolan M."/>
            <person name="Lucas S."/>
            <person name="Hammon N."/>
            <person name="Deshpande S."/>
            <person name="Cheng J.F."/>
            <person name="Tapia R."/>
            <person name="Han C."/>
            <person name="Goodwin L."/>
            <person name="Pitluck S."/>
            <person name="Liolios K."/>
            <person name="Ivanova N."/>
            <person name="Mavromatis K."/>
            <person name="Mikhailova N."/>
            <person name="Pati A."/>
            <person name="Chen A."/>
            <person name="Palaniappan K."/>
            <person name="Land M."/>
            <person name="Hauser L."/>
            <person name="Chang Y.J."/>
            <person name="Jeffries C.D."/>
            <person name="Brambilla E."/>
            <person name="Rohde M."/>
            <person name="Goker M."/>
            <person name="Detter J.C."/>
            <person name="Woyke T."/>
            <person name="Bristow J."/>
            <person name="Eisen J.A."/>
            <person name="Markowitz V."/>
            <person name="Hugenholtz P."/>
            <person name="Kyrpides N.C."/>
            <person name="Klenk H.P."/>
        </authorList>
    </citation>
    <scope>NUCLEOTIDE SEQUENCE [LARGE SCALE GENOMIC DNA]</scope>
    <source>
        <strain evidence="6">DSM 17365 / JCM 13257 / WB4</strain>
    </source>
</reference>
<dbReference type="InterPro" id="IPR029001">
    <property type="entry name" value="ITPase-like_fam"/>
</dbReference>
<comment type="subcellular location">
    <subcellularLocation>
        <location evidence="4">Cytoplasm</location>
    </subcellularLocation>
</comment>
<keyword evidence="4" id="KW-0963">Cytoplasm</keyword>
<name>E4T1V9_PALPW</name>
<evidence type="ECO:0000313" key="6">
    <source>
        <dbReference type="Proteomes" id="UP000008718"/>
    </source>
</evidence>
<keyword evidence="6" id="KW-1185">Reference proteome</keyword>
<keyword evidence="3 4" id="KW-0546">Nucleotide metabolism</keyword>
<comment type="catalytic activity">
    <reaction evidence="4">
        <text>UTP + H2O = UMP + diphosphate + H(+)</text>
        <dbReference type="Rhea" id="RHEA:29395"/>
        <dbReference type="ChEBI" id="CHEBI:15377"/>
        <dbReference type="ChEBI" id="CHEBI:15378"/>
        <dbReference type="ChEBI" id="CHEBI:33019"/>
        <dbReference type="ChEBI" id="CHEBI:46398"/>
        <dbReference type="ChEBI" id="CHEBI:57865"/>
        <dbReference type="EC" id="3.6.1.9"/>
    </reaction>
</comment>
<dbReference type="Proteomes" id="UP000008718">
    <property type="component" value="Chromosome"/>
</dbReference>
<sequence>MLANLANFQIILGSQSPRRKELLQGLNIPFEVKSIDVEETYPSQLVGVDIPMYLAEKKADAFAESMNSNTLLITADTIVWHEGRVFGKPRDKADATRMLKSLSGKTHQVITGVCISTLDKRKTFHVISEVRFARLSSDEIEYYLQNFSPYDKAGSYGVQEWIGYIGVEYIEGSYFNVMGLPVQRLYAELKRWKK</sequence>
<dbReference type="HAMAP" id="MF_00528">
    <property type="entry name" value="Maf"/>
    <property type="match status" value="1"/>
</dbReference>
<evidence type="ECO:0000256" key="4">
    <source>
        <dbReference type="HAMAP-Rule" id="MF_00528"/>
    </source>
</evidence>
<dbReference type="SUPFAM" id="SSF52972">
    <property type="entry name" value="ITPase-like"/>
    <property type="match status" value="1"/>
</dbReference>
<evidence type="ECO:0000256" key="1">
    <source>
        <dbReference type="ARBA" id="ARBA00001968"/>
    </source>
</evidence>
<feature type="site" description="Important for substrate specificity" evidence="4">
    <location>
        <position position="77"/>
    </location>
</feature>
<dbReference type="GO" id="GO:0036221">
    <property type="term" value="F:UTP diphosphatase activity"/>
    <property type="evidence" value="ECO:0007669"/>
    <property type="project" value="RHEA"/>
</dbReference>
<dbReference type="OrthoDB" id="9807767at2"/>
<evidence type="ECO:0000256" key="3">
    <source>
        <dbReference type="ARBA" id="ARBA00023080"/>
    </source>
</evidence>
<comment type="caution">
    <text evidence="4">Lacks conserved residue(s) required for the propagation of feature annotation.</text>
</comment>
<dbReference type="PIRSF" id="PIRSF006305">
    <property type="entry name" value="Maf"/>
    <property type="match status" value="1"/>
</dbReference>
<accession>E4T1V9</accession>
<dbReference type="Pfam" id="PF02545">
    <property type="entry name" value="Maf"/>
    <property type="match status" value="1"/>
</dbReference>
<comment type="similarity">
    <text evidence="4">Belongs to the Maf family. YhdE subfamily.</text>
</comment>
<proteinExistence type="inferred from homology"/>
<dbReference type="PANTHER" id="PTHR43213:SF5">
    <property type="entry name" value="BIFUNCTIONAL DTTP_UTP PYROPHOSPHATASE_METHYLTRANSFERASE PROTEIN-RELATED"/>
    <property type="match status" value="1"/>
</dbReference>
<dbReference type="KEGG" id="ppn:Palpr_0544"/>
<comment type="function">
    <text evidence="4">Nucleoside triphosphate pyrophosphatase that hydrolyzes dTTP and UTP. May have a dual role in cell division arrest and in preventing the incorporation of modified nucleotides into cellular nucleic acids.</text>
</comment>
<dbReference type="STRING" id="694427.Palpr_0544"/>
<dbReference type="CDD" id="cd00555">
    <property type="entry name" value="Maf"/>
    <property type="match status" value="1"/>
</dbReference>